<reference evidence="1" key="2">
    <citation type="journal article" date="2015" name="Fish Shellfish Immunol.">
        <title>Early steps in the European eel (Anguilla anguilla)-Vibrio vulnificus interaction in the gills: Role of the RtxA13 toxin.</title>
        <authorList>
            <person name="Callol A."/>
            <person name="Pajuelo D."/>
            <person name="Ebbesson L."/>
            <person name="Teles M."/>
            <person name="MacKenzie S."/>
            <person name="Amaro C."/>
        </authorList>
    </citation>
    <scope>NUCLEOTIDE SEQUENCE</scope>
</reference>
<protein>
    <submittedName>
        <fullName evidence="1">Uncharacterized protein</fullName>
    </submittedName>
</protein>
<sequence>MDLKKKSLLSETGLLPSVYILHSEKTYTFKPFMNTPNMIKYHNIARKELLGMHNNM</sequence>
<proteinExistence type="predicted"/>
<organism evidence="1">
    <name type="scientific">Anguilla anguilla</name>
    <name type="common">European freshwater eel</name>
    <name type="synonym">Muraena anguilla</name>
    <dbReference type="NCBI Taxonomy" id="7936"/>
    <lineage>
        <taxon>Eukaryota</taxon>
        <taxon>Metazoa</taxon>
        <taxon>Chordata</taxon>
        <taxon>Craniata</taxon>
        <taxon>Vertebrata</taxon>
        <taxon>Euteleostomi</taxon>
        <taxon>Actinopterygii</taxon>
        <taxon>Neopterygii</taxon>
        <taxon>Teleostei</taxon>
        <taxon>Anguilliformes</taxon>
        <taxon>Anguillidae</taxon>
        <taxon>Anguilla</taxon>
    </lineage>
</organism>
<reference evidence="1" key="1">
    <citation type="submission" date="2014-11" db="EMBL/GenBank/DDBJ databases">
        <authorList>
            <person name="Amaro Gonzalez C."/>
        </authorList>
    </citation>
    <scope>NUCLEOTIDE SEQUENCE</scope>
</reference>
<evidence type="ECO:0000313" key="1">
    <source>
        <dbReference type="EMBL" id="JAI04238.1"/>
    </source>
</evidence>
<dbReference type="AlphaFoldDB" id="A0A0E9XNE4"/>
<accession>A0A0E9XNE4</accession>
<dbReference type="EMBL" id="GBXM01004340">
    <property type="protein sequence ID" value="JAI04238.1"/>
    <property type="molecule type" value="Transcribed_RNA"/>
</dbReference>
<name>A0A0E9XNE4_ANGAN</name>